<dbReference type="OrthoDB" id="8692at2157"/>
<evidence type="ECO:0000256" key="2">
    <source>
        <dbReference type="ARBA" id="ARBA00022741"/>
    </source>
</evidence>
<dbReference type="EC" id="6.3.5.4" evidence="5"/>
<evidence type="ECO:0000313" key="9">
    <source>
        <dbReference type="Proteomes" id="UP000217784"/>
    </source>
</evidence>
<dbReference type="InterPro" id="IPR001962">
    <property type="entry name" value="Asn_synthase"/>
</dbReference>
<dbReference type="GO" id="GO:0006529">
    <property type="term" value="P:asparagine biosynthetic process"/>
    <property type="evidence" value="ECO:0007669"/>
    <property type="project" value="InterPro"/>
</dbReference>
<protein>
    <recommendedName>
        <fullName evidence="5">Putative asparagine synthetase [glutamine-hydrolyzing]</fullName>
        <ecNumber evidence="5">6.3.5.4</ecNumber>
    </recommendedName>
</protein>
<proteinExistence type="inferred from homology"/>
<evidence type="ECO:0000256" key="1">
    <source>
        <dbReference type="ARBA" id="ARBA00005752"/>
    </source>
</evidence>
<dbReference type="RefSeq" id="WP_069584107.1">
    <property type="nucleotide sequence ID" value="NZ_LMVM01000033.1"/>
</dbReference>
<keyword evidence="2 5" id="KW-0547">Nucleotide-binding</keyword>
<comment type="caution">
    <text evidence="8">The sequence shown here is derived from an EMBL/GenBank/DDBJ whole genome shotgun (WGS) entry which is preliminary data.</text>
</comment>
<feature type="binding site" evidence="6">
    <location>
        <position position="98"/>
    </location>
    <ligand>
        <name>L-glutamine</name>
        <dbReference type="ChEBI" id="CHEBI:58359"/>
    </ligand>
</feature>
<comment type="catalytic activity">
    <reaction evidence="5">
        <text>L-aspartate + L-glutamine + ATP + H2O = L-asparagine + L-glutamate + AMP + diphosphate + H(+)</text>
        <dbReference type="Rhea" id="RHEA:12228"/>
        <dbReference type="ChEBI" id="CHEBI:15377"/>
        <dbReference type="ChEBI" id="CHEBI:15378"/>
        <dbReference type="ChEBI" id="CHEBI:29985"/>
        <dbReference type="ChEBI" id="CHEBI:29991"/>
        <dbReference type="ChEBI" id="CHEBI:30616"/>
        <dbReference type="ChEBI" id="CHEBI:33019"/>
        <dbReference type="ChEBI" id="CHEBI:58048"/>
        <dbReference type="ChEBI" id="CHEBI:58359"/>
        <dbReference type="ChEBI" id="CHEBI:456215"/>
        <dbReference type="EC" id="6.3.5.4"/>
    </reaction>
</comment>
<gene>
    <name evidence="8" type="ORF">ASJ80_02600</name>
</gene>
<dbReference type="Gene3D" id="3.60.20.10">
    <property type="entry name" value="Glutamine Phosphoribosylpyrophosphate, subunit 1, domain 1"/>
    <property type="match status" value="1"/>
</dbReference>
<dbReference type="PANTHER" id="PTHR43284">
    <property type="entry name" value="ASPARAGINE SYNTHETASE (GLUTAMINE-HYDROLYZING)"/>
    <property type="match status" value="1"/>
</dbReference>
<organism evidence="8 9">
    <name type="scientific">Methanobacterium bryantii</name>
    <dbReference type="NCBI Taxonomy" id="2161"/>
    <lineage>
        <taxon>Archaea</taxon>
        <taxon>Methanobacteriati</taxon>
        <taxon>Methanobacteriota</taxon>
        <taxon>Methanomada group</taxon>
        <taxon>Methanobacteria</taxon>
        <taxon>Methanobacteriales</taxon>
        <taxon>Methanobacteriaceae</taxon>
        <taxon>Methanobacterium</taxon>
    </lineage>
</organism>
<dbReference type="Gene3D" id="3.40.50.620">
    <property type="entry name" value="HUPs"/>
    <property type="match status" value="1"/>
</dbReference>
<dbReference type="Pfam" id="PF13537">
    <property type="entry name" value="GATase_7"/>
    <property type="match status" value="1"/>
</dbReference>
<dbReference type="InterPro" id="IPR029055">
    <property type="entry name" value="Ntn_hydrolases_N"/>
</dbReference>
<evidence type="ECO:0000256" key="3">
    <source>
        <dbReference type="ARBA" id="ARBA00022840"/>
    </source>
</evidence>
<dbReference type="SUPFAM" id="SSF52402">
    <property type="entry name" value="Adenine nucleotide alpha hydrolases-like"/>
    <property type="match status" value="1"/>
</dbReference>
<dbReference type="PROSITE" id="PS51278">
    <property type="entry name" value="GATASE_TYPE_2"/>
    <property type="match status" value="1"/>
</dbReference>
<dbReference type="InterPro" id="IPR051786">
    <property type="entry name" value="ASN_synthetase/amidase"/>
</dbReference>
<dbReference type="InterPro" id="IPR017932">
    <property type="entry name" value="GATase_2_dom"/>
</dbReference>
<name>A0A2A2H3M5_METBR</name>
<dbReference type="PIRSF" id="PIRSF001589">
    <property type="entry name" value="Asn_synthetase_glu-h"/>
    <property type="match status" value="1"/>
</dbReference>
<dbReference type="CDD" id="cd00712">
    <property type="entry name" value="AsnB"/>
    <property type="match status" value="1"/>
</dbReference>
<evidence type="ECO:0000313" key="8">
    <source>
        <dbReference type="EMBL" id="PAV03924.1"/>
    </source>
</evidence>
<dbReference type="EMBL" id="LMVM01000033">
    <property type="protein sequence ID" value="PAV03924.1"/>
    <property type="molecule type" value="Genomic_DNA"/>
</dbReference>
<keyword evidence="9" id="KW-1185">Reference proteome</keyword>
<dbReference type="SUPFAM" id="SSF56235">
    <property type="entry name" value="N-terminal nucleophile aminohydrolases (Ntn hydrolases)"/>
    <property type="match status" value="1"/>
</dbReference>
<keyword evidence="4" id="KW-0315">Glutamine amidotransferase</keyword>
<keyword evidence="3 5" id="KW-0067">ATP-binding</keyword>
<dbReference type="InterPro" id="IPR033738">
    <property type="entry name" value="AsnB_N"/>
</dbReference>
<dbReference type="GO" id="GO:0005524">
    <property type="term" value="F:ATP binding"/>
    <property type="evidence" value="ECO:0007669"/>
    <property type="project" value="UniProtKB-KW"/>
</dbReference>
<evidence type="ECO:0000256" key="4">
    <source>
        <dbReference type="ARBA" id="ARBA00022962"/>
    </source>
</evidence>
<dbReference type="Pfam" id="PF00733">
    <property type="entry name" value="Asn_synthase"/>
    <property type="match status" value="1"/>
</dbReference>
<dbReference type="PANTHER" id="PTHR43284:SF1">
    <property type="entry name" value="ASPARAGINE SYNTHETASE"/>
    <property type="match status" value="1"/>
</dbReference>
<dbReference type="InterPro" id="IPR006426">
    <property type="entry name" value="Asn_synth_AEB"/>
</dbReference>
<evidence type="ECO:0000256" key="6">
    <source>
        <dbReference type="PIRSR" id="PIRSR001589-2"/>
    </source>
</evidence>
<dbReference type="Proteomes" id="UP000217784">
    <property type="component" value="Unassembled WGS sequence"/>
</dbReference>
<dbReference type="GO" id="GO:0004066">
    <property type="term" value="F:asparagine synthase (glutamine-hydrolyzing) activity"/>
    <property type="evidence" value="ECO:0007669"/>
    <property type="project" value="UniProtKB-EC"/>
</dbReference>
<comment type="similarity">
    <text evidence="1">Belongs to the asparagine synthetase family.</text>
</comment>
<feature type="domain" description="Glutamine amidotransferase type-2" evidence="7">
    <location>
        <begin position="2"/>
        <end position="210"/>
    </location>
</feature>
<dbReference type="InterPro" id="IPR014729">
    <property type="entry name" value="Rossmann-like_a/b/a_fold"/>
</dbReference>
<sequence length="623" mass="73509">MPGLLGFIHKNSIKETNENIIEKMIDSIMHESFYKVDKYINSSFELARVHLDTFNPEKQPVFNSDGSLCIFFDGKIYDYNEDMEKLEYDGYRFKYKNDAEYCLYSFEKYGKEFVKKLNGSFVFIILDLKKEKLFIFNDRYGLRPLYYFFRETFIFASEVKAILEYPQLKKKLKYESVIDWFNFSTILGDRTFFEDIYLLPPASIMVYDGKDLSIDQYWDYDYEPDYSKSEDEFIEELISTMKNAVETRMENDYSYGLSLSGGLDSRVILAAMDIDKRKEVILFTFGPEDCDEAKIAKKVSKKVGLNINTLDITPEMIIENAQNMVYYSDGLVYIGYSYIIPLFKIMKDKIDVIFDGLALDLTLGGSYLGSLLDKKMINSESNVNILNLLVEITTLFNDHELDELLIKGYNDYKSLDSFKKEFNRINEKDKANHSDIFLLKNRVRRYVLMSHVLIRTIMENSVPTYDNNLMELISKIPPESRFYHRLYRKFLIKLSPELSKIHYNLTMVRADYPLILWALGSYYHLKKEGLKMLINRLFPGKIFLPNKRGYLNFSQWFRVNENWKNYFKELLLTEKTVSKKYLNQKYIQKLISEHEKGEGDNALKILHIASFEIFLRLFFGEGS</sequence>
<reference evidence="8 9" key="1">
    <citation type="journal article" date="2017" name="BMC Genomics">
        <title>Genomic analysis of methanogenic archaea reveals a shift towards energy conservation.</title>
        <authorList>
            <person name="Gilmore S.P."/>
            <person name="Henske J.K."/>
            <person name="Sexton J.A."/>
            <person name="Solomon K.V."/>
            <person name="Seppala S."/>
            <person name="Yoo J.I."/>
            <person name="Huyett L.M."/>
            <person name="Pressman A."/>
            <person name="Cogan J.Z."/>
            <person name="Kivenson V."/>
            <person name="Peng X."/>
            <person name="Tan Y."/>
            <person name="Valentine D.L."/>
            <person name="O'Malley M.A."/>
        </authorList>
    </citation>
    <scope>NUCLEOTIDE SEQUENCE [LARGE SCALE GENOMIC DNA]</scope>
    <source>
        <strain evidence="8 9">M.o.H.</strain>
    </source>
</reference>
<dbReference type="AlphaFoldDB" id="A0A2A2H3M5"/>
<accession>A0A2A2H3M5</accession>
<evidence type="ECO:0000256" key="5">
    <source>
        <dbReference type="PIRNR" id="PIRNR001589"/>
    </source>
</evidence>
<evidence type="ECO:0000259" key="7">
    <source>
        <dbReference type="PROSITE" id="PS51278"/>
    </source>
</evidence>